<feature type="compositionally biased region" description="Basic and acidic residues" evidence="1">
    <location>
        <begin position="638"/>
        <end position="668"/>
    </location>
</feature>
<feature type="compositionally biased region" description="Low complexity" evidence="1">
    <location>
        <begin position="868"/>
        <end position="878"/>
    </location>
</feature>
<feature type="compositionally biased region" description="Low complexity" evidence="1">
    <location>
        <begin position="414"/>
        <end position="428"/>
    </location>
</feature>
<dbReference type="AlphaFoldDB" id="A0A9P4HNT0"/>
<feature type="compositionally biased region" description="Basic and acidic residues" evidence="1">
    <location>
        <begin position="334"/>
        <end position="346"/>
    </location>
</feature>
<organism evidence="2 3">
    <name type="scientific">Saccharata proteae CBS 121410</name>
    <dbReference type="NCBI Taxonomy" id="1314787"/>
    <lineage>
        <taxon>Eukaryota</taxon>
        <taxon>Fungi</taxon>
        <taxon>Dikarya</taxon>
        <taxon>Ascomycota</taxon>
        <taxon>Pezizomycotina</taxon>
        <taxon>Dothideomycetes</taxon>
        <taxon>Dothideomycetes incertae sedis</taxon>
        <taxon>Botryosphaeriales</taxon>
        <taxon>Saccharataceae</taxon>
        <taxon>Saccharata</taxon>
    </lineage>
</organism>
<sequence length="1077" mass="117053">MRLLVQVLPPQQGGSHAPSSEAMQMNLPVKPTDTFADLLPLIKKRFASLFAEEMPVLNIKRLQDIHGSAIYLDEEVIQFFEDETDQKNKKIYVIQAQDQDPFAPVDAPRPHVTASKRSRAASSPEANNKRLRMESWSAVYSNGHAHPNAEVPASECDAVAGASEAGPANGQRDLLRADGHDEQNDSALVMVADSQRTTMPDGIAQLRDAAKLDWPEEASPLEPSVEPIGASRASPELPFGDAETTMANGHFLKPALPASRTAVGGIRRPSTSRIQDASPMRTTGTPDSVLQTTEPDEMTATQEEPQRLEGTSTEVRRRQRSVSKLASTPPSAQRPRESPAKPDEAHPTAPKPTLSPITSDRLDTAAHTRQPRRLSKDDAATADSDRVTTSQTGVVSASPKNEEAKAKSFTNIVSSSAAHATPRTAPRPHGTENVEAALERLNKLIDGRPTPPRTRSHQRWTEEERSIVKEARAANYSCEHIHERYLPNRSIDTIKSVAGIPVASTPVASTPGATGSTKCHKWSDEELALIRQEREKGVIWKRIHEEHFPQRSFGSMRSLQKRIGASSTPSSKTPTAGTQDSMESQTAAAKTPTKSADEQTRKREAQRAESERRVEECTRRQIKAKEFRATQEGIRQQFEAKEAREAKSKQEELRRSAEEQEETRRDRLAALQSSQASQAQNSADSLRRSVSFSDAVGYSDSPTMHRTTRSSAAPSTQKTVNTVTPEQERPTRTTRSRSSSSAPPPNKKSPQKPRQDSESEDDGSEYEESDSDESEDEYEGEVEREDGNRSVARYLSQSPSDASSSSSGSRSPGSSPPAMPERKVLSPYDSISPSAMRQTPLKGILKSGTERRSKSVTASQSKDAVAGAPKPAASSAKPQKPKSNDTPRQAPKPAAKPSELPKPKQNGTREKPAQESAAKHSELPKPKQNGTQEKPAQKQAAKSSEVAKPKQKGTQEKPAAQVPKRPGATTTGKRLPSLADIGKMDLTTAWVPPPDPLKGRNSSAPTHAANAKSDANGNGSDSSSSSESNSHSESSDSDESDDEETTEKQSKKSKKGGNRFKSLLKRMGPINPFQGLF</sequence>
<feature type="compositionally biased region" description="Polar residues" evidence="1">
    <location>
        <begin position="579"/>
        <end position="594"/>
    </location>
</feature>
<evidence type="ECO:0000256" key="1">
    <source>
        <dbReference type="SAM" id="MobiDB-lite"/>
    </source>
</evidence>
<evidence type="ECO:0000313" key="2">
    <source>
        <dbReference type="EMBL" id="KAF2084187.1"/>
    </source>
</evidence>
<feature type="compositionally biased region" description="Acidic residues" evidence="1">
    <location>
        <begin position="1035"/>
        <end position="1045"/>
    </location>
</feature>
<protein>
    <submittedName>
        <fullName evidence="2">Uncharacterized protein</fullName>
    </submittedName>
</protein>
<feature type="compositionally biased region" description="Polar residues" evidence="1">
    <location>
        <begin position="322"/>
        <end position="331"/>
    </location>
</feature>
<feature type="compositionally biased region" description="Acidic residues" evidence="1">
    <location>
        <begin position="758"/>
        <end position="784"/>
    </location>
</feature>
<feature type="compositionally biased region" description="Basic and acidic residues" evidence="1">
    <location>
        <begin position="595"/>
        <end position="618"/>
    </location>
</feature>
<reference evidence="2" key="1">
    <citation type="journal article" date="2020" name="Stud. Mycol.">
        <title>101 Dothideomycetes genomes: a test case for predicting lifestyles and emergence of pathogens.</title>
        <authorList>
            <person name="Haridas S."/>
            <person name="Albert R."/>
            <person name="Binder M."/>
            <person name="Bloem J."/>
            <person name="Labutti K."/>
            <person name="Salamov A."/>
            <person name="Andreopoulos B."/>
            <person name="Baker S."/>
            <person name="Barry K."/>
            <person name="Bills G."/>
            <person name="Bluhm B."/>
            <person name="Cannon C."/>
            <person name="Castanera R."/>
            <person name="Culley D."/>
            <person name="Daum C."/>
            <person name="Ezra D."/>
            <person name="Gonzalez J."/>
            <person name="Henrissat B."/>
            <person name="Kuo A."/>
            <person name="Liang C."/>
            <person name="Lipzen A."/>
            <person name="Lutzoni F."/>
            <person name="Magnuson J."/>
            <person name="Mondo S."/>
            <person name="Nolan M."/>
            <person name="Ohm R."/>
            <person name="Pangilinan J."/>
            <person name="Park H.-J."/>
            <person name="Ramirez L."/>
            <person name="Alfaro M."/>
            <person name="Sun H."/>
            <person name="Tritt A."/>
            <person name="Yoshinaga Y."/>
            <person name="Zwiers L.-H."/>
            <person name="Turgeon B."/>
            <person name="Goodwin S."/>
            <person name="Spatafora J."/>
            <person name="Crous P."/>
            <person name="Grigoriev I."/>
        </authorList>
    </citation>
    <scope>NUCLEOTIDE SEQUENCE</scope>
    <source>
        <strain evidence="2">CBS 121410</strain>
    </source>
</reference>
<feature type="compositionally biased region" description="Basic and acidic residues" evidence="1">
    <location>
        <begin position="374"/>
        <end position="386"/>
    </location>
</feature>
<feature type="compositionally biased region" description="Basic residues" evidence="1">
    <location>
        <begin position="1051"/>
        <end position="1064"/>
    </location>
</feature>
<feature type="compositionally biased region" description="Low complexity" evidence="1">
    <location>
        <begin position="669"/>
        <end position="684"/>
    </location>
</feature>
<feature type="region of interest" description="Disordered" evidence="1">
    <location>
        <begin position="259"/>
        <end position="406"/>
    </location>
</feature>
<feature type="region of interest" description="Disordered" evidence="1">
    <location>
        <begin position="412"/>
        <end position="431"/>
    </location>
</feature>
<proteinExistence type="predicted"/>
<feature type="compositionally biased region" description="Polar residues" evidence="1">
    <location>
        <begin position="700"/>
        <end position="725"/>
    </location>
</feature>
<feature type="compositionally biased region" description="Basic and acidic residues" evidence="1">
    <location>
        <begin position="899"/>
        <end position="925"/>
    </location>
</feature>
<evidence type="ECO:0000313" key="3">
    <source>
        <dbReference type="Proteomes" id="UP000799776"/>
    </source>
</evidence>
<keyword evidence="3" id="KW-1185">Reference proteome</keyword>
<feature type="region of interest" description="Disordered" evidence="1">
    <location>
        <begin position="551"/>
        <end position="618"/>
    </location>
</feature>
<dbReference type="EMBL" id="ML978744">
    <property type="protein sequence ID" value="KAF2084187.1"/>
    <property type="molecule type" value="Genomic_DNA"/>
</dbReference>
<dbReference type="Proteomes" id="UP000799776">
    <property type="component" value="Unassembled WGS sequence"/>
</dbReference>
<feature type="compositionally biased region" description="Low complexity" evidence="1">
    <location>
        <begin position="1020"/>
        <end position="1032"/>
    </location>
</feature>
<feature type="region of interest" description="Disordered" evidence="1">
    <location>
        <begin position="633"/>
        <end position="1077"/>
    </location>
</feature>
<name>A0A9P4HNT0_9PEZI</name>
<gene>
    <name evidence="2" type="ORF">K490DRAFT_68971</name>
</gene>
<feature type="compositionally biased region" description="Polar residues" evidence="1">
    <location>
        <begin position="269"/>
        <end position="313"/>
    </location>
</feature>
<feature type="compositionally biased region" description="Low complexity" evidence="1">
    <location>
        <begin position="564"/>
        <end position="578"/>
    </location>
</feature>
<feature type="compositionally biased region" description="Polar residues" evidence="1">
    <location>
        <begin position="387"/>
        <end position="399"/>
    </location>
</feature>
<feature type="compositionally biased region" description="Low complexity" evidence="1">
    <location>
        <begin position="796"/>
        <end position="813"/>
    </location>
</feature>
<comment type="caution">
    <text evidence="2">The sequence shown here is derived from an EMBL/GenBank/DDBJ whole genome shotgun (WGS) entry which is preliminary data.</text>
</comment>
<feature type="region of interest" description="Disordered" evidence="1">
    <location>
        <begin position="101"/>
        <end position="128"/>
    </location>
</feature>
<accession>A0A9P4HNT0</accession>